<reference evidence="3" key="1">
    <citation type="submission" date="2021-01" db="EMBL/GenBank/DDBJ databases">
        <title>Whole genome shotgun sequence of Cellulomonas chitinilytica NBRC 110799.</title>
        <authorList>
            <person name="Komaki H."/>
            <person name="Tamura T."/>
        </authorList>
    </citation>
    <scope>NUCLEOTIDE SEQUENCE</scope>
    <source>
        <strain evidence="3">NBRC 110799</strain>
    </source>
</reference>
<comment type="caution">
    <text evidence="3">The sequence shown here is derived from an EMBL/GenBank/DDBJ whole genome shotgun (WGS) entry which is preliminary data.</text>
</comment>
<name>A0A919U4A4_9CELL</name>
<organism evidence="3 4">
    <name type="scientific">Cellulomonas chitinilytica</name>
    <dbReference type="NCBI Taxonomy" id="398759"/>
    <lineage>
        <taxon>Bacteria</taxon>
        <taxon>Bacillati</taxon>
        <taxon>Actinomycetota</taxon>
        <taxon>Actinomycetes</taxon>
        <taxon>Micrococcales</taxon>
        <taxon>Cellulomonadaceae</taxon>
        <taxon>Cellulomonas</taxon>
    </lineage>
</organism>
<dbReference type="InterPro" id="IPR007921">
    <property type="entry name" value="CHAP_dom"/>
</dbReference>
<sequence>MSTRIPRLSRSRSTLIAGALTLLVTFSASVTTSEPAHAATSYLCTETACPNGAQWAAARKIDGKWASYWGQAGGHNCTNYVAWRLQSLGVASFLTRGNAEGWARMAAAAGITVDHSPSVGAIAQWDANAGGMTSAGHVAYVEAVSGDTVTISEDAWNGGAQTGPFRWRNITASTPSHYLHPVIGGGGVSGSFLHQVFGDTAGWHDMSTALQLVPGSQISTVDMGGTWPQVMAVESGSLHQIFANSSGWHDMDTGIAVSDGAAISAVNMGGTWPQVMTNDGGVLQQIYADSAGWHKASTGLTIGNNPISAVNMGGTWPQVMLVNSSTVWQIWGDTQGWHIATTGMTNAYSSITSVNMGTPWPVSFLNVGGALWSVWGDSNGWHSMSTGQSAGNGSISAVNQGGTSPIVMTTRDGVLWETYGDTAWHSASTGLTVGSGPISAVNKGGAWPQVMVLE</sequence>
<dbReference type="SUPFAM" id="SSF54001">
    <property type="entry name" value="Cysteine proteinases"/>
    <property type="match status" value="1"/>
</dbReference>
<dbReference type="Pfam" id="PF05257">
    <property type="entry name" value="CHAP"/>
    <property type="match status" value="1"/>
</dbReference>
<feature type="chain" id="PRO_5038080825" description="Peptidase C51 domain-containing protein" evidence="1">
    <location>
        <begin position="39"/>
        <end position="454"/>
    </location>
</feature>
<dbReference type="EMBL" id="BONK01000017">
    <property type="protein sequence ID" value="GIG23257.1"/>
    <property type="molecule type" value="Genomic_DNA"/>
</dbReference>
<dbReference type="PROSITE" id="PS50911">
    <property type="entry name" value="CHAP"/>
    <property type="match status" value="1"/>
</dbReference>
<dbReference type="AlphaFoldDB" id="A0A919U4A4"/>
<accession>A0A919U4A4</accession>
<feature type="domain" description="Peptidase C51" evidence="2">
    <location>
        <begin position="52"/>
        <end position="180"/>
    </location>
</feature>
<dbReference type="Gene3D" id="3.90.1720.10">
    <property type="entry name" value="endopeptidase domain like (from Nostoc punctiforme)"/>
    <property type="match status" value="1"/>
</dbReference>
<proteinExistence type="predicted"/>
<dbReference type="RefSeq" id="WP_203758262.1">
    <property type="nucleotide sequence ID" value="NZ_BONK01000017.1"/>
</dbReference>
<dbReference type="Gene3D" id="2.120.10.70">
    <property type="entry name" value="Fucose-specific lectin"/>
    <property type="match status" value="1"/>
</dbReference>
<gene>
    <name evidence="3" type="ORF">Cch01nite_39810</name>
</gene>
<evidence type="ECO:0000313" key="4">
    <source>
        <dbReference type="Proteomes" id="UP000632740"/>
    </source>
</evidence>
<dbReference type="Proteomes" id="UP000632740">
    <property type="component" value="Unassembled WGS sequence"/>
</dbReference>
<dbReference type="InterPro" id="IPR038765">
    <property type="entry name" value="Papain-like_cys_pep_sf"/>
</dbReference>
<keyword evidence="4" id="KW-1185">Reference proteome</keyword>
<evidence type="ECO:0000256" key="1">
    <source>
        <dbReference type="SAM" id="SignalP"/>
    </source>
</evidence>
<keyword evidence="1" id="KW-0732">Signal</keyword>
<protein>
    <recommendedName>
        <fullName evidence="2">Peptidase C51 domain-containing protein</fullName>
    </recommendedName>
</protein>
<evidence type="ECO:0000313" key="3">
    <source>
        <dbReference type="EMBL" id="GIG23257.1"/>
    </source>
</evidence>
<evidence type="ECO:0000259" key="2">
    <source>
        <dbReference type="PROSITE" id="PS50911"/>
    </source>
</evidence>
<feature type="signal peptide" evidence="1">
    <location>
        <begin position="1"/>
        <end position="38"/>
    </location>
</feature>